<evidence type="ECO:0000313" key="3">
    <source>
        <dbReference type="Proteomes" id="UP001595990"/>
    </source>
</evidence>
<accession>A0ABV9BDM4</accession>
<dbReference type="RefSeq" id="WP_417922338.1">
    <property type="nucleotide sequence ID" value="NZ_JBHSFS010000002.1"/>
</dbReference>
<protein>
    <submittedName>
        <fullName evidence="2">Uncharacterized protein</fullName>
    </submittedName>
</protein>
<name>A0ABV9BDM4_9ACTN</name>
<proteinExistence type="predicted"/>
<feature type="region of interest" description="Disordered" evidence="1">
    <location>
        <begin position="127"/>
        <end position="164"/>
    </location>
</feature>
<evidence type="ECO:0000313" key="2">
    <source>
        <dbReference type="EMBL" id="MFC4512262.1"/>
    </source>
</evidence>
<dbReference type="Proteomes" id="UP001595990">
    <property type="component" value="Unassembled WGS sequence"/>
</dbReference>
<keyword evidence="3" id="KW-1185">Reference proteome</keyword>
<gene>
    <name evidence="2" type="ORF">ACFPEN_04855</name>
</gene>
<sequence length="164" mass="18149">MGMMVNFLNPYAADTEQREVAQFRGEPVRAIPGVIHARCGVEWDAVRVPPWLGERTLEALGRRIDPVLASGYASAWTFLIDCGWADQWDLGARGARLLRRDTVLELPLTATCDQTRDVRWVVPPGGWTDPDKLYRALGGEADPAPARRPAPTPRKRSSAKKSTA</sequence>
<reference evidence="3" key="1">
    <citation type="journal article" date="2019" name="Int. J. Syst. Evol. Microbiol.">
        <title>The Global Catalogue of Microorganisms (GCM) 10K type strain sequencing project: providing services to taxonomists for standard genome sequencing and annotation.</title>
        <authorList>
            <consortium name="The Broad Institute Genomics Platform"/>
            <consortium name="The Broad Institute Genome Sequencing Center for Infectious Disease"/>
            <person name="Wu L."/>
            <person name="Ma J."/>
        </authorList>
    </citation>
    <scope>NUCLEOTIDE SEQUENCE [LARGE SCALE GENOMIC DNA]</scope>
    <source>
        <strain evidence="3">CECT 8064</strain>
    </source>
</reference>
<dbReference type="EMBL" id="JBHSFS010000002">
    <property type="protein sequence ID" value="MFC4512262.1"/>
    <property type="molecule type" value="Genomic_DNA"/>
</dbReference>
<comment type="caution">
    <text evidence="2">The sequence shown here is derived from an EMBL/GenBank/DDBJ whole genome shotgun (WGS) entry which is preliminary data.</text>
</comment>
<organism evidence="2 3">
    <name type="scientific">Streptomyces ehimensis</name>
    <dbReference type="NCBI Taxonomy" id="68195"/>
    <lineage>
        <taxon>Bacteria</taxon>
        <taxon>Bacillati</taxon>
        <taxon>Actinomycetota</taxon>
        <taxon>Actinomycetes</taxon>
        <taxon>Kitasatosporales</taxon>
        <taxon>Streptomycetaceae</taxon>
        <taxon>Streptomyces</taxon>
    </lineage>
</organism>
<evidence type="ECO:0000256" key="1">
    <source>
        <dbReference type="SAM" id="MobiDB-lite"/>
    </source>
</evidence>
<feature type="compositionally biased region" description="Basic residues" evidence="1">
    <location>
        <begin position="153"/>
        <end position="164"/>
    </location>
</feature>